<comment type="caution">
    <text evidence="2">The sequence shown here is derived from an EMBL/GenBank/DDBJ whole genome shotgun (WGS) entry which is preliminary data.</text>
</comment>
<evidence type="ECO:0000313" key="2">
    <source>
        <dbReference type="EMBL" id="MCV2371305.1"/>
    </source>
</evidence>
<dbReference type="InterPro" id="IPR000326">
    <property type="entry name" value="PAP2/HPO"/>
</dbReference>
<dbReference type="EMBL" id="JAJIRN010000014">
    <property type="protein sequence ID" value="MCV2371305.1"/>
    <property type="molecule type" value="Genomic_DNA"/>
</dbReference>
<dbReference type="SMART" id="SM00014">
    <property type="entry name" value="acidPPc"/>
    <property type="match status" value="1"/>
</dbReference>
<dbReference type="Gene3D" id="1.20.144.10">
    <property type="entry name" value="Phosphatidic acid phosphatase type 2/haloperoxidase"/>
    <property type="match status" value="1"/>
</dbReference>
<dbReference type="RefSeq" id="WP_263573885.1">
    <property type="nucleotide sequence ID" value="NZ_JAJIRN010000014.1"/>
</dbReference>
<evidence type="ECO:0000259" key="1">
    <source>
        <dbReference type="SMART" id="SM00014"/>
    </source>
</evidence>
<feature type="domain" description="Phosphatidic acid phosphatase type 2/haloperoxidase" evidence="1">
    <location>
        <begin position="22"/>
        <end position="116"/>
    </location>
</feature>
<dbReference type="InterPro" id="IPR036938">
    <property type="entry name" value="PAP2/HPO_sf"/>
</dbReference>
<keyword evidence="3" id="KW-1185">Reference proteome</keyword>
<protein>
    <submittedName>
        <fullName evidence="2">Phosphatase PAP2 family protein</fullName>
    </submittedName>
</protein>
<evidence type="ECO:0000313" key="3">
    <source>
        <dbReference type="Proteomes" id="UP001209701"/>
    </source>
</evidence>
<proteinExistence type="predicted"/>
<gene>
    <name evidence="2" type="ORF">LNV07_24715</name>
</gene>
<reference evidence="2 3" key="1">
    <citation type="submission" date="2021-11" db="EMBL/GenBank/DDBJ databases">
        <authorList>
            <person name="Liang Q."/>
            <person name="Mou H."/>
            <person name="Liu Z."/>
        </authorList>
    </citation>
    <scope>NUCLEOTIDE SEQUENCE [LARGE SCALE GENOMIC DNA]</scope>
    <source>
        <strain evidence="2 3">CHU3</strain>
    </source>
</reference>
<sequence length="144" mass="16007">MPAATLAYALWQEDYPGAWQFAGSFTLTLAATEVLKRSTRVTRPDQSNDQSFPSGHAARAFASATYLHRRYGFEQAWPSYLLAGYVGYTRVEANRHRWTDVLGAAAVAGVSSWWLVDPSNRQRPALSLLLGHKELIVQLDIALP</sequence>
<organism evidence="2 3">
    <name type="scientific">Roseateles oligotrophus</name>
    <dbReference type="NCBI Taxonomy" id="1769250"/>
    <lineage>
        <taxon>Bacteria</taxon>
        <taxon>Pseudomonadati</taxon>
        <taxon>Pseudomonadota</taxon>
        <taxon>Betaproteobacteria</taxon>
        <taxon>Burkholderiales</taxon>
        <taxon>Sphaerotilaceae</taxon>
        <taxon>Roseateles</taxon>
    </lineage>
</organism>
<dbReference type="CDD" id="cd03394">
    <property type="entry name" value="PAP2_like_5"/>
    <property type="match status" value="1"/>
</dbReference>
<name>A0ABT2YN41_9BURK</name>
<dbReference type="Proteomes" id="UP001209701">
    <property type="component" value="Unassembled WGS sequence"/>
</dbReference>
<dbReference type="Pfam" id="PF01569">
    <property type="entry name" value="PAP2"/>
    <property type="match status" value="1"/>
</dbReference>
<dbReference type="SUPFAM" id="SSF48317">
    <property type="entry name" value="Acid phosphatase/Vanadium-dependent haloperoxidase"/>
    <property type="match status" value="1"/>
</dbReference>
<accession>A0ABT2YN41</accession>